<name>A0ABT3ZHP8_9BURK</name>
<feature type="transmembrane region" description="Helical" evidence="1">
    <location>
        <begin position="6"/>
        <end position="24"/>
    </location>
</feature>
<accession>A0ABT3ZHP8</accession>
<dbReference type="EMBL" id="JAPMXC010000001">
    <property type="protein sequence ID" value="MCY0386049.1"/>
    <property type="molecule type" value="Genomic_DNA"/>
</dbReference>
<feature type="transmembrane region" description="Helical" evidence="1">
    <location>
        <begin position="71"/>
        <end position="91"/>
    </location>
</feature>
<dbReference type="InterPro" id="IPR021762">
    <property type="entry name" value="DUF3325"/>
</dbReference>
<reference evidence="2" key="1">
    <citation type="submission" date="2022-11" db="EMBL/GenBank/DDBJ databases">
        <title>Robbsia betulipollinis sp. nov., isolated from pollen of birch (Betula pendula).</title>
        <authorList>
            <person name="Shi H."/>
            <person name="Ambika Manirajan B."/>
            <person name="Ratering S."/>
            <person name="Geissler-Plaum R."/>
            <person name="Schnell S."/>
        </authorList>
    </citation>
    <scope>NUCLEOTIDE SEQUENCE</scope>
    <source>
        <strain evidence="2">Bb-Pol-6</strain>
    </source>
</reference>
<comment type="caution">
    <text evidence="2">The sequence shown here is derived from an EMBL/GenBank/DDBJ whole genome shotgun (WGS) entry which is preliminary data.</text>
</comment>
<evidence type="ECO:0000313" key="3">
    <source>
        <dbReference type="Proteomes" id="UP001082899"/>
    </source>
</evidence>
<dbReference type="Proteomes" id="UP001082899">
    <property type="component" value="Unassembled WGS sequence"/>
</dbReference>
<gene>
    <name evidence="2" type="ORF">OVY01_02075</name>
</gene>
<protein>
    <submittedName>
        <fullName evidence="2">DUF3325 domain-containing protein</fullName>
    </submittedName>
</protein>
<keyword evidence="1" id="KW-0812">Transmembrane</keyword>
<evidence type="ECO:0000256" key="1">
    <source>
        <dbReference type="SAM" id="Phobius"/>
    </source>
</evidence>
<keyword evidence="1" id="KW-1133">Transmembrane helix</keyword>
<feature type="transmembrane region" description="Helical" evidence="1">
    <location>
        <begin position="45"/>
        <end position="65"/>
    </location>
</feature>
<organism evidence="2 3">
    <name type="scientific">Robbsia betulipollinis</name>
    <dbReference type="NCBI Taxonomy" id="2981849"/>
    <lineage>
        <taxon>Bacteria</taxon>
        <taxon>Pseudomonadati</taxon>
        <taxon>Pseudomonadota</taxon>
        <taxon>Betaproteobacteria</taxon>
        <taxon>Burkholderiales</taxon>
        <taxon>Burkholderiaceae</taxon>
        <taxon>Robbsia</taxon>
    </lineage>
</organism>
<keyword evidence="1" id="KW-0472">Membrane</keyword>
<proteinExistence type="predicted"/>
<feature type="transmembrane region" description="Helical" evidence="1">
    <location>
        <begin position="98"/>
        <end position="116"/>
    </location>
</feature>
<dbReference type="RefSeq" id="WP_267845270.1">
    <property type="nucleotide sequence ID" value="NZ_JAPMXC010000001.1"/>
</dbReference>
<evidence type="ECO:0000313" key="2">
    <source>
        <dbReference type="EMBL" id="MCY0386049.1"/>
    </source>
</evidence>
<dbReference type="Pfam" id="PF11804">
    <property type="entry name" value="DUF3325"/>
    <property type="match status" value="1"/>
</dbReference>
<keyword evidence="3" id="KW-1185">Reference proteome</keyword>
<sequence length="119" mass="12364">MSDAILATPALLFAYAGCAGYGLAMERHRDHAFARPPGARGVTALRALGTLCLVLSAAACIHAWGGPIGCVAWFAVVTAAAIAFTGLLRYHTVLARRLTWLTPAVALAVFGATQWLNGA</sequence>